<proteinExistence type="predicted"/>
<reference evidence="14" key="3">
    <citation type="submission" date="2025-09" db="UniProtKB">
        <authorList>
            <consortium name="Ensembl"/>
        </authorList>
    </citation>
    <scope>IDENTIFICATION</scope>
</reference>
<reference evidence="14 15" key="1">
    <citation type="journal article" date="2021" name="G3 (Bethesda)">
        <title>Improved contiguity of the threespine stickleback genome using long-read sequencing.</title>
        <authorList>
            <person name="Nath S."/>
            <person name="Shaw D.E."/>
            <person name="White M.A."/>
        </authorList>
    </citation>
    <scope>NUCLEOTIDE SEQUENCE [LARGE SCALE GENOMIC DNA]</scope>
    <source>
        <strain evidence="14 15">Lake Benthic</strain>
    </source>
</reference>
<keyword evidence="4" id="KW-0597">Phosphoprotein</keyword>
<evidence type="ECO:0000313" key="14">
    <source>
        <dbReference type="Ensembl" id="ENSGACP00000064756.1"/>
    </source>
</evidence>
<evidence type="ECO:0000256" key="9">
    <source>
        <dbReference type="ARBA" id="ARBA00023180"/>
    </source>
</evidence>
<dbReference type="SUPFAM" id="SSF57610">
    <property type="entry name" value="Thyroglobulin type-1 domain"/>
    <property type="match status" value="1"/>
</dbReference>
<evidence type="ECO:0000256" key="6">
    <source>
        <dbReference type="ARBA" id="ARBA00022703"/>
    </source>
</evidence>
<dbReference type="SUPFAM" id="SSF57184">
    <property type="entry name" value="Growth factor receptor domain"/>
    <property type="match status" value="1"/>
</dbReference>
<evidence type="ECO:0000256" key="7">
    <source>
        <dbReference type="ARBA" id="ARBA00022729"/>
    </source>
</evidence>
<dbReference type="SMART" id="SM00121">
    <property type="entry name" value="IB"/>
    <property type="match status" value="1"/>
</dbReference>
<keyword evidence="7 12" id="KW-0732">Signal</keyword>
<feature type="compositionally biased region" description="Basic and acidic residues" evidence="11">
    <location>
        <begin position="344"/>
        <end position="357"/>
    </location>
</feature>
<evidence type="ECO:0000256" key="3">
    <source>
        <dbReference type="ARBA" id="ARBA00022525"/>
    </source>
</evidence>
<feature type="chain" id="PRO_5043024086" description="Insulin-like growth factor-binding protein 3" evidence="12">
    <location>
        <begin position="20"/>
        <end position="426"/>
    </location>
</feature>
<evidence type="ECO:0000256" key="11">
    <source>
        <dbReference type="SAM" id="MobiDB-lite"/>
    </source>
</evidence>
<keyword evidence="9" id="KW-0325">Glycoprotein</keyword>
<keyword evidence="6" id="KW-0053">Apoptosis</keyword>
<evidence type="ECO:0000256" key="4">
    <source>
        <dbReference type="ARBA" id="ARBA00022553"/>
    </source>
</evidence>
<protein>
    <recommendedName>
        <fullName evidence="2">Insulin-like growth factor-binding protein 3</fullName>
    </recommendedName>
</protein>
<dbReference type="GO" id="GO:0031994">
    <property type="term" value="F:insulin-like growth factor I binding"/>
    <property type="evidence" value="ECO:0007669"/>
    <property type="project" value="TreeGrafter"/>
</dbReference>
<keyword evidence="5" id="KW-0341">Growth regulation</keyword>
<name>A0AAQ4RLU4_GASAC</name>
<dbReference type="AlphaFoldDB" id="A0AAQ4RLU4"/>
<dbReference type="GO" id="GO:0001968">
    <property type="term" value="F:fibronectin binding"/>
    <property type="evidence" value="ECO:0007669"/>
    <property type="project" value="TreeGrafter"/>
</dbReference>
<feature type="region of interest" description="Disordered" evidence="11">
    <location>
        <begin position="344"/>
        <end position="397"/>
    </location>
</feature>
<dbReference type="GeneTree" id="ENSGT00940000158092"/>
<dbReference type="Gene3D" id="4.10.800.10">
    <property type="entry name" value="Thyroglobulin type-1"/>
    <property type="match status" value="1"/>
</dbReference>
<dbReference type="PROSITE" id="PS51323">
    <property type="entry name" value="IGFBP_N_2"/>
    <property type="match status" value="1"/>
</dbReference>
<evidence type="ECO:0000256" key="10">
    <source>
        <dbReference type="ARBA" id="ARBA00023183"/>
    </source>
</evidence>
<dbReference type="PRINTS" id="PR01979">
    <property type="entry name" value="IGFBPFAMILY3"/>
</dbReference>
<keyword evidence="3" id="KW-0964">Secreted</keyword>
<evidence type="ECO:0000259" key="13">
    <source>
        <dbReference type="PROSITE" id="PS51323"/>
    </source>
</evidence>
<dbReference type="InterPro" id="IPR012211">
    <property type="entry name" value="IGFBP-3"/>
</dbReference>
<comment type="subcellular location">
    <subcellularLocation>
        <location evidence="1">Secreted</location>
    </subcellularLocation>
</comment>
<organism evidence="14 15">
    <name type="scientific">Gasterosteus aculeatus aculeatus</name>
    <name type="common">three-spined stickleback</name>
    <dbReference type="NCBI Taxonomy" id="481459"/>
    <lineage>
        <taxon>Eukaryota</taxon>
        <taxon>Metazoa</taxon>
        <taxon>Chordata</taxon>
        <taxon>Craniata</taxon>
        <taxon>Vertebrata</taxon>
        <taxon>Euteleostomi</taxon>
        <taxon>Actinopterygii</taxon>
        <taxon>Neopterygii</taxon>
        <taxon>Teleostei</taxon>
        <taxon>Neoteleostei</taxon>
        <taxon>Acanthomorphata</taxon>
        <taxon>Eupercaria</taxon>
        <taxon>Perciformes</taxon>
        <taxon>Cottioidei</taxon>
        <taxon>Gasterosteales</taxon>
        <taxon>Gasterosteidae</taxon>
        <taxon>Gasterosteus</taxon>
    </lineage>
</organism>
<dbReference type="PANTHER" id="PTHR11551:SF3">
    <property type="entry name" value="INSULIN-LIKE GROWTH FACTOR-BINDING PROTEIN 3"/>
    <property type="match status" value="1"/>
</dbReference>
<dbReference type="InterPro" id="IPR009030">
    <property type="entry name" value="Growth_fac_rcpt_cys_sf"/>
</dbReference>
<dbReference type="Pfam" id="PF00219">
    <property type="entry name" value="IGFBP"/>
    <property type="match status" value="1"/>
</dbReference>
<keyword evidence="10" id="KW-0340">Growth factor binding</keyword>
<evidence type="ECO:0000256" key="1">
    <source>
        <dbReference type="ARBA" id="ARBA00004613"/>
    </source>
</evidence>
<dbReference type="Ensembl" id="ENSGACT00000062083.1">
    <property type="protein sequence ID" value="ENSGACP00000064756.1"/>
    <property type="gene ID" value="ENSGACG00000029835.1"/>
</dbReference>
<evidence type="ECO:0000256" key="12">
    <source>
        <dbReference type="SAM" id="SignalP"/>
    </source>
</evidence>
<dbReference type="Pfam" id="PF00086">
    <property type="entry name" value="Thyroglobulin_1"/>
    <property type="match status" value="1"/>
</dbReference>
<dbReference type="GO" id="GO:0043567">
    <property type="term" value="P:regulation of insulin-like growth factor receptor signaling pathway"/>
    <property type="evidence" value="ECO:0007669"/>
    <property type="project" value="TreeGrafter"/>
</dbReference>
<feature type="signal peptide" evidence="12">
    <location>
        <begin position="1"/>
        <end position="19"/>
    </location>
</feature>
<dbReference type="InterPro" id="IPR000716">
    <property type="entry name" value="Thyroglobulin_1"/>
</dbReference>
<dbReference type="Proteomes" id="UP000007635">
    <property type="component" value="Chromosome III"/>
</dbReference>
<evidence type="ECO:0000256" key="8">
    <source>
        <dbReference type="ARBA" id="ARBA00023157"/>
    </source>
</evidence>
<sequence length="426" mass="46789">MDSRLGALCMTLLLASSAAVGPVIRCEPCELAARLLCKPLPRDCAERVREPGCGCCMTCALSAGLACGVYSGRCGSGLTCRHRPGESKPLQALLEGRGVCADATSKRAHGRATPAANHLPAENIETRDEERNATGWGLQTLYTTHRPTRPPRPPPRPFLPSAKSEVLRREQQKRIQSFKMEELPGSLITDQQNFSLETKHDPEYGPCRREIESLLSSLKITDILNPRGFRIPNCDKKGFYKKKQVKTHDIIKNKHIHRTIIGRSPCAAMQTCTDFSPGEPCLPARQAVRRTPTFPLLHAALIKTRCCSLVTQTFGLLQPNYRCVAVFLRSLVVIRASSLHHHTSEVDPSHWLRRREPQGPNPSGVDGWDDGRFNGNPPRETDVKVATGTRRASPPPPIIAGLLRSAHRNRAAAVPRAHVGSPAIGL</sequence>
<dbReference type="GO" id="GO:0031995">
    <property type="term" value="F:insulin-like growth factor II binding"/>
    <property type="evidence" value="ECO:0007669"/>
    <property type="project" value="TreeGrafter"/>
</dbReference>
<dbReference type="FunFam" id="4.10.40.20:FF:000001">
    <property type="entry name" value="Insulin-like growth factor binding protein 5"/>
    <property type="match status" value="1"/>
</dbReference>
<dbReference type="GO" id="GO:0006915">
    <property type="term" value="P:apoptotic process"/>
    <property type="evidence" value="ECO:0007669"/>
    <property type="project" value="UniProtKB-KW"/>
</dbReference>
<feature type="domain" description="IGFBP N-terminal" evidence="13">
    <location>
        <begin position="22"/>
        <end position="103"/>
    </location>
</feature>
<reference evidence="14" key="2">
    <citation type="submission" date="2025-08" db="UniProtKB">
        <authorList>
            <consortium name="Ensembl"/>
        </authorList>
    </citation>
    <scope>IDENTIFICATION</scope>
</reference>
<accession>A0AAQ4RLU4</accession>
<dbReference type="InterPro" id="IPR000867">
    <property type="entry name" value="IGFBP-like"/>
</dbReference>
<dbReference type="InterPro" id="IPR022321">
    <property type="entry name" value="IGFBP_1-6_chordata"/>
</dbReference>
<keyword evidence="8" id="KW-1015">Disulfide bond</keyword>
<dbReference type="Gene3D" id="4.10.40.20">
    <property type="match status" value="1"/>
</dbReference>
<dbReference type="PRINTS" id="PR01976">
    <property type="entry name" value="IGFBPFAMILY"/>
</dbReference>
<evidence type="ECO:0000313" key="15">
    <source>
        <dbReference type="Proteomes" id="UP000007635"/>
    </source>
</evidence>
<keyword evidence="15" id="KW-1185">Reference proteome</keyword>
<evidence type="ECO:0000256" key="2">
    <source>
        <dbReference type="ARBA" id="ARBA00013677"/>
    </source>
</evidence>
<dbReference type="GO" id="GO:0005615">
    <property type="term" value="C:extracellular space"/>
    <property type="evidence" value="ECO:0007669"/>
    <property type="project" value="TreeGrafter"/>
</dbReference>
<feature type="region of interest" description="Disordered" evidence="11">
    <location>
        <begin position="143"/>
        <end position="164"/>
    </location>
</feature>
<evidence type="ECO:0000256" key="5">
    <source>
        <dbReference type="ARBA" id="ARBA00022604"/>
    </source>
</evidence>
<dbReference type="PANTHER" id="PTHR11551">
    <property type="entry name" value="INSULIN-LIKE GROWTH FACTOR BINDING PROTEIN"/>
    <property type="match status" value="1"/>
</dbReference>
<dbReference type="InterPro" id="IPR036857">
    <property type="entry name" value="Thyroglobulin_1_sf"/>
</dbReference>
<dbReference type="InterPro" id="IPR017891">
    <property type="entry name" value="Insulin_GF-bd_Cys-rich_CS"/>
</dbReference>
<dbReference type="PROSITE" id="PS00222">
    <property type="entry name" value="IGFBP_N_1"/>
    <property type="match status" value="1"/>
</dbReference>